<dbReference type="Proteomes" id="UP000010472">
    <property type="component" value="Plasmid pCRI9333.01"/>
</dbReference>
<evidence type="ECO:0000313" key="1">
    <source>
        <dbReference type="EMBL" id="AFZ15520.1"/>
    </source>
</evidence>
<reference evidence="1 2" key="1">
    <citation type="submission" date="2012-06" db="EMBL/GenBank/DDBJ databases">
        <title>Finished plasmid 1 of genome of Crinalium epipsammum PCC 9333.</title>
        <authorList>
            <consortium name="US DOE Joint Genome Institute"/>
            <person name="Gugger M."/>
            <person name="Coursin T."/>
            <person name="Rippka R."/>
            <person name="Tandeau De Marsac N."/>
            <person name="Huntemann M."/>
            <person name="Wei C.-L."/>
            <person name="Han J."/>
            <person name="Detter J.C."/>
            <person name="Han C."/>
            <person name="Tapia R."/>
            <person name="Davenport K."/>
            <person name="Daligault H."/>
            <person name="Erkkila T."/>
            <person name="Gu W."/>
            <person name="Munk A.C.C."/>
            <person name="Teshima H."/>
            <person name="Xu Y."/>
            <person name="Chain P."/>
            <person name="Chen A."/>
            <person name="Krypides N."/>
            <person name="Mavromatis K."/>
            <person name="Markowitz V."/>
            <person name="Szeto E."/>
            <person name="Ivanova N."/>
            <person name="Mikhailova N."/>
            <person name="Ovchinnikova G."/>
            <person name="Pagani I."/>
            <person name="Pati A."/>
            <person name="Goodwin L."/>
            <person name="Peters L."/>
            <person name="Pitluck S."/>
            <person name="Woyke T."/>
            <person name="Kerfeld C."/>
        </authorList>
    </citation>
    <scope>NUCLEOTIDE SEQUENCE [LARGE SCALE GENOMIC DNA]</scope>
    <source>
        <strain evidence="1 2">PCC 9333</strain>
        <plasmid evidence="2">Plasmid pCRI9333.01</plasmid>
    </source>
</reference>
<dbReference type="HOGENOM" id="CLU_155840_0_0_3"/>
<keyword evidence="2" id="KW-1185">Reference proteome</keyword>
<dbReference type="AlphaFoldDB" id="K9W7T4"/>
<keyword evidence="1" id="KW-0614">Plasmid</keyword>
<gene>
    <name evidence="1" type="ORF">Cri9333_4744</name>
</gene>
<evidence type="ECO:0000313" key="2">
    <source>
        <dbReference type="Proteomes" id="UP000010472"/>
    </source>
</evidence>
<dbReference type="RefSeq" id="WP_015179951.1">
    <property type="nucleotide sequence ID" value="NC_019733.1"/>
</dbReference>
<dbReference type="KEGG" id="cep:Cri9333_4744"/>
<dbReference type="EMBL" id="CP003621">
    <property type="protein sequence ID" value="AFZ15520.1"/>
    <property type="molecule type" value="Genomic_DNA"/>
</dbReference>
<accession>K9W7T4</accession>
<sequence length="101" mass="11635">MHRPLPVSEQQWQRIFAFIHSEILMTPQEFISKWDVTQAFMAEICDCDESTVSSWFASGRSYSPPLRHHKLALALADLILSDFERCLIILKGYFSLMGIVS</sequence>
<protein>
    <submittedName>
        <fullName evidence="1">Uncharacterized protein</fullName>
    </submittedName>
</protein>
<organism evidence="1 2">
    <name type="scientific">Crinalium epipsammum PCC 9333</name>
    <dbReference type="NCBI Taxonomy" id="1173022"/>
    <lineage>
        <taxon>Bacteria</taxon>
        <taxon>Bacillati</taxon>
        <taxon>Cyanobacteriota</taxon>
        <taxon>Cyanophyceae</taxon>
        <taxon>Gomontiellales</taxon>
        <taxon>Gomontiellaceae</taxon>
        <taxon>Crinalium</taxon>
    </lineage>
</organism>
<geneLocation type="plasmid" evidence="1 2">
    <name>pCRI9333.01</name>
</geneLocation>
<proteinExistence type="predicted"/>
<name>K9W7T4_9CYAN</name>